<dbReference type="AlphaFoldDB" id="S0FCV0"/>
<gene>
    <name evidence="1" type="ORF">BACCOPRO_03214</name>
</gene>
<sequence>MENKLNLDEIEKLPAKERALLKKRHALHCKYEKAVTLYADTTLSTRIIALRCGVTPGALGNYLRRYWRELVLQRHQIPVESEDLQSIKIYSTGKQNRVSHERYKAAVEACDMMKYIDLNISQVARKFGLNGTALANFMRIHYEEILSRRQKIRERLGINDNIPRGARPSCVQQYTDAVELYRTTEMTIPEIADKFKVSESGLMQHLRFYHKDVLQQKRAMRKRAKEEKYKKRGGLLGNGRKYEPSAQTINKYAEALTLYKNTVLTLKEIADQTGVTTEGFRFYLHKWHKNLVLDHLGITDESQSPKDLRKARNRTKRTSLKYQDAINSIKQNPRSIAQVANEFNLQPESFRQYLHKYEPELISIVGMGQNEQGKRTMCRSEKKYKKAIELYQTTTEDLKSIATRLGLVYNSIGGYIRRNYPDAIILHKKLIQEQKTTYKQ</sequence>
<dbReference type="HOGENOM" id="CLU_040133_0_0_10"/>
<keyword evidence="2" id="KW-1185">Reference proteome</keyword>
<evidence type="ECO:0000313" key="1">
    <source>
        <dbReference type="EMBL" id="EEF77692.1"/>
    </source>
</evidence>
<proteinExistence type="predicted"/>
<dbReference type="GeneID" id="78403512"/>
<dbReference type="RefSeq" id="WP_008144620.1">
    <property type="nucleotide sequence ID" value="NZ_EQ973647.1"/>
</dbReference>
<comment type="caution">
    <text evidence="1">The sequence shown here is derived from an EMBL/GenBank/DDBJ whole genome shotgun (WGS) entry which is preliminary data.</text>
</comment>
<organism evidence="1 2">
    <name type="scientific">Phocaeicola coprophilus DSM 18228 = JCM 13818</name>
    <dbReference type="NCBI Taxonomy" id="547042"/>
    <lineage>
        <taxon>Bacteria</taxon>
        <taxon>Pseudomonadati</taxon>
        <taxon>Bacteroidota</taxon>
        <taxon>Bacteroidia</taxon>
        <taxon>Bacteroidales</taxon>
        <taxon>Bacteroidaceae</taxon>
        <taxon>Phocaeicola</taxon>
    </lineage>
</organism>
<reference evidence="1 2" key="1">
    <citation type="submission" date="2008-12" db="EMBL/GenBank/DDBJ databases">
        <authorList>
            <person name="Fulton L."/>
            <person name="Clifton S."/>
            <person name="Fulton B."/>
            <person name="Xu J."/>
            <person name="Minx P."/>
            <person name="Pepin K.H."/>
            <person name="Johnson M."/>
            <person name="Bhonagiri V."/>
            <person name="Nash W.E."/>
            <person name="Mardis E.R."/>
            <person name="Wilson R.K."/>
        </authorList>
    </citation>
    <scope>NUCLEOTIDE SEQUENCE [LARGE SCALE GENOMIC DNA]</scope>
    <source>
        <strain evidence="1 2">DSM 18228</strain>
    </source>
</reference>
<name>S0FCV0_9BACT</name>
<dbReference type="Proteomes" id="UP000014073">
    <property type="component" value="Unassembled WGS sequence"/>
</dbReference>
<dbReference type="EMBL" id="ACBW01000204">
    <property type="protein sequence ID" value="EEF77692.1"/>
    <property type="molecule type" value="Genomic_DNA"/>
</dbReference>
<dbReference type="eggNOG" id="ENOG502Z83W">
    <property type="taxonomic scope" value="Bacteria"/>
</dbReference>
<protein>
    <submittedName>
        <fullName evidence="1">Uncharacterized protein</fullName>
    </submittedName>
</protein>
<evidence type="ECO:0000313" key="2">
    <source>
        <dbReference type="Proteomes" id="UP000014073"/>
    </source>
</evidence>
<dbReference type="STRING" id="547042.BACCOPRO_03214"/>
<accession>S0FCV0</accession>